<reference evidence="19 20" key="1">
    <citation type="journal article" date="2017" name="Nature">
        <title>The Apostasia genome and the evolution of orchids.</title>
        <authorList>
            <person name="Zhang G.Q."/>
            <person name="Liu K.W."/>
            <person name="Li Z."/>
            <person name="Lohaus R."/>
            <person name="Hsiao Y.Y."/>
            <person name="Niu S.C."/>
            <person name="Wang J.Y."/>
            <person name="Lin Y.C."/>
            <person name="Xu Q."/>
            <person name="Chen L.J."/>
            <person name="Yoshida K."/>
            <person name="Fujiwara S."/>
            <person name="Wang Z.W."/>
            <person name="Zhang Y.Q."/>
            <person name="Mitsuda N."/>
            <person name="Wang M."/>
            <person name="Liu G.H."/>
            <person name="Pecoraro L."/>
            <person name="Huang H.X."/>
            <person name="Xiao X.J."/>
            <person name="Lin M."/>
            <person name="Wu X.Y."/>
            <person name="Wu W.L."/>
            <person name="Chen Y.Y."/>
            <person name="Chang S.B."/>
            <person name="Sakamoto S."/>
            <person name="Ohme-Takagi M."/>
            <person name="Yagi M."/>
            <person name="Zeng S.J."/>
            <person name="Shen C.Y."/>
            <person name="Yeh C.M."/>
            <person name="Luo Y.B."/>
            <person name="Tsai W.C."/>
            <person name="Van de Peer Y."/>
            <person name="Liu Z.J."/>
        </authorList>
    </citation>
    <scope>NUCLEOTIDE SEQUENCE [LARGE SCALE GENOMIC DNA]</scope>
    <source>
        <strain evidence="20">cv. Shenzhen</strain>
        <tissue evidence="19">Stem</tissue>
    </source>
</reference>
<evidence type="ECO:0000259" key="18">
    <source>
        <dbReference type="PROSITE" id="PS50089"/>
    </source>
</evidence>
<evidence type="ECO:0000256" key="5">
    <source>
        <dbReference type="ARBA" id="ARBA00022679"/>
    </source>
</evidence>
<keyword evidence="6 16" id="KW-0812">Transmembrane</keyword>
<evidence type="ECO:0000256" key="17">
    <source>
        <dbReference type="SAM" id="SignalP"/>
    </source>
</evidence>
<evidence type="ECO:0000256" key="7">
    <source>
        <dbReference type="ARBA" id="ARBA00022723"/>
    </source>
</evidence>
<comment type="subcellular location">
    <subcellularLocation>
        <location evidence="2">Membrane</location>
        <topology evidence="2">Single-pass membrane protein</topology>
    </subcellularLocation>
</comment>
<evidence type="ECO:0000256" key="11">
    <source>
        <dbReference type="ARBA" id="ARBA00022833"/>
    </source>
</evidence>
<sequence>MLHVRLQAMNSPPSLQTLRLLLLFLAAAGTGAQQSDTNQGDMLHNQSLGLRIGIIIGMLSVMVCLAFLLLMYAKLRCTSSPILLPSAPDPRNAAGEGIRGETGRLSGVDKAVIESLPVFQFSSLKGSRDGLECSVCLSRFVENDDLRLLPRCKHAFHVDCIDRWLDSQSTCPLCRSRVDADDIAFFKFSLSSHRLFHFDASGRLASASTADHAGDSGLELYIEREHAAGDGSSARILAADNKENRPWPAASLHNLKHQIGVSDVVLRSRWSDFNSADLMRLETEMLRMMSSRRFPATASGPEWPEKAAGDGVSSIGQVLQIQNPAGVNFPTEEYSSTDHECSAGDRTALISNRSLSDITAATRYRSAGINRAEEKVRLLSLQIPCRAVDWVAGKQTTFVQSSRVPSENV</sequence>
<dbReference type="OrthoDB" id="8062037at2759"/>
<dbReference type="InterPro" id="IPR001841">
    <property type="entry name" value="Znf_RING"/>
</dbReference>
<dbReference type="EC" id="2.3.2.27" evidence="4"/>
<dbReference type="GO" id="GO:0016020">
    <property type="term" value="C:membrane"/>
    <property type="evidence" value="ECO:0007669"/>
    <property type="project" value="UniProtKB-SubCell"/>
</dbReference>
<evidence type="ECO:0000256" key="4">
    <source>
        <dbReference type="ARBA" id="ARBA00012483"/>
    </source>
</evidence>
<evidence type="ECO:0000256" key="14">
    <source>
        <dbReference type="ARBA" id="ARBA00024209"/>
    </source>
</evidence>
<gene>
    <name evidence="19" type="primary">ATL12</name>
    <name evidence="19" type="ORF">AXF42_Ash018693</name>
</gene>
<evidence type="ECO:0000256" key="16">
    <source>
        <dbReference type="SAM" id="Phobius"/>
    </source>
</evidence>
<evidence type="ECO:0000256" key="13">
    <source>
        <dbReference type="ARBA" id="ARBA00023136"/>
    </source>
</evidence>
<dbReference type="FunFam" id="3.30.40.10:FF:000285">
    <property type="entry name" value="RING-H2 finger protein ATL43"/>
    <property type="match status" value="1"/>
</dbReference>
<accession>A0A2H9ZZM1</accession>
<dbReference type="Pfam" id="PF13639">
    <property type="entry name" value="zf-RING_2"/>
    <property type="match status" value="1"/>
</dbReference>
<evidence type="ECO:0000256" key="9">
    <source>
        <dbReference type="ARBA" id="ARBA00022771"/>
    </source>
</evidence>
<dbReference type="SUPFAM" id="SSF57850">
    <property type="entry name" value="RING/U-box"/>
    <property type="match status" value="1"/>
</dbReference>
<dbReference type="STRING" id="1088818.A0A2H9ZZM1"/>
<feature type="domain" description="RING-type" evidence="18">
    <location>
        <begin position="133"/>
        <end position="175"/>
    </location>
</feature>
<keyword evidence="5 19" id="KW-0808">Transferase</keyword>
<keyword evidence="19" id="KW-0012">Acyltransferase</keyword>
<evidence type="ECO:0000256" key="10">
    <source>
        <dbReference type="ARBA" id="ARBA00022786"/>
    </source>
</evidence>
<evidence type="ECO:0000256" key="1">
    <source>
        <dbReference type="ARBA" id="ARBA00000900"/>
    </source>
</evidence>
<dbReference type="InterPro" id="IPR013083">
    <property type="entry name" value="Znf_RING/FYVE/PHD"/>
</dbReference>
<dbReference type="PANTHER" id="PTHR46539">
    <property type="entry name" value="E3 UBIQUITIN-PROTEIN LIGASE ATL42"/>
    <property type="match status" value="1"/>
</dbReference>
<keyword evidence="8 17" id="KW-0732">Signal</keyword>
<keyword evidence="12 16" id="KW-1133">Transmembrane helix</keyword>
<dbReference type="GO" id="GO:0061630">
    <property type="term" value="F:ubiquitin protein ligase activity"/>
    <property type="evidence" value="ECO:0007669"/>
    <property type="project" value="UniProtKB-EC"/>
</dbReference>
<protein>
    <recommendedName>
        <fullName evidence="4">RING-type E3 ubiquitin transferase</fullName>
        <ecNumber evidence="4">2.3.2.27</ecNumber>
    </recommendedName>
</protein>
<keyword evidence="7" id="KW-0479">Metal-binding</keyword>
<proteinExistence type="inferred from homology"/>
<organism evidence="19 20">
    <name type="scientific">Apostasia shenzhenica</name>
    <dbReference type="NCBI Taxonomy" id="1088818"/>
    <lineage>
        <taxon>Eukaryota</taxon>
        <taxon>Viridiplantae</taxon>
        <taxon>Streptophyta</taxon>
        <taxon>Embryophyta</taxon>
        <taxon>Tracheophyta</taxon>
        <taxon>Spermatophyta</taxon>
        <taxon>Magnoliopsida</taxon>
        <taxon>Liliopsida</taxon>
        <taxon>Asparagales</taxon>
        <taxon>Orchidaceae</taxon>
        <taxon>Apostasioideae</taxon>
        <taxon>Apostasia</taxon>
    </lineage>
</organism>
<comment type="catalytic activity">
    <reaction evidence="1">
        <text>S-ubiquitinyl-[E2 ubiquitin-conjugating enzyme]-L-cysteine + [acceptor protein]-L-lysine = [E2 ubiquitin-conjugating enzyme]-L-cysteine + N(6)-ubiquitinyl-[acceptor protein]-L-lysine.</text>
        <dbReference type="EC" id="2.3.2.27"/>
    </reaction>
</comment>
<dbReference type="PROSITE" id="PS50089">
    <property type="entry name" value="ZF_RING_2"/>
    <property type="match status" value="1"/>
</dbReference>
<dbReference type="CDD" id="cd16461">
    <property type="entry name" value="RING-H2_EL5-like"/>
    <property type="match status" value="1"/>
</dbReference>
<comment type="similarity">
    <text evidence="14">Belongs to the RING-type zinc finger family. ATL subfamily.</text>
</comment>
<dbReference type="EMBL" id="KZ452209">
    <property type="protein sequence ID" value="PKA48751.1"/>
    <property type="molecule type" value="Genomic_DNA"/>
</dbReference>
<feature type="transmembrane region" description="Helical" evidence="16">
    <location>
        <begin position="48"/>
        <end position="73"/>
    </location>
</feature>
<evidence type="ECO:0000313" key="19">
    <source>
        <dbReference type="EMBL" id="PKA48751.1"/>
    </source>
</evidence>
<evidence type="ECO:0000313" key="20">
    <source>
        <dbReference type="Proteomes" id="UP000236161"/>
    </source>
</evidence>
<feature type="signal peptide" evidence="17">
    <location>
        <begin position="1"/>
        <end position="32"/>
    </location>
</feature>
<dbReference type="GO" id="GO:0008270">
    <property type="term" value="F:zinc ion binding"/>
    <property type="evidence" value="ECO:0007669"/>
    <property type="project" value="UniProtKB-KW"/>
</dbReference>
<dbReference type="Gene3D" id="3.30.40.10">
    <property type="entry name" value="Zinc/RING finger domain, C3HC4 (zinc finger)"/>
    <property type="match status" value="1"/>
</dbReference>
<name>A0A2H9ZZM1_9ASPA</name>
<evidence type="ECO:0000256" key="8">
    <source>
        <dbReference type="ARBA" id="ARBA00022729"/>
    </source>
</evidence>
<evidence type="ECO:0000256" key="2">
    <source>
        <dbReference type="ARBA" id="ARBA00004167"/>
    </source>
</evidence>
<feature type="chain" id="PRO_5014180493" description="RING-type E3 ubiquitin transferase" evidence="17">
    <location>
        <begin position="33"/>
        <end position="409"/>
    </location>
</feature>
<keyword evidence="20" id="KW-1185">Reference proteome</keyword>
<evidence type="ECO:0000256" key="6">
    <source>
        <dbReference type="ARBA" id="ARBA00022692"/>
    </source>
</evidence>
<keyword evidence="9 15" id="KW-0863">Zinc-finger</keyword>
<evidence type="ECO:0000256" key="3">
    <source>
        <dbReference type="ARBA" id="ARBA00004906"/>
    </source>
</evidence>
<dbReference type="AlphaFoldDB" id="A0A2H9ZZM1"/>
<evidence type="ECO:0000256" key="15">
    <source>
        <dbReference type="PROSITE-ProRule" id="PRU00175"/>
    </source>
</evidence>
<dbReference type="Proteomes" id="UP000236161">
    <property type="component" value="Unassembled WGS sequence"/>
</dbReference>
<keyword evidence="10" id="KW-0833">Ubl conjugation pathway</keyword>
<keyword evidence="11" id="KW-0862">Zinc</keyword>
<comment type="pathway">
    <text evidence="3">Protein modification; protein ubiquitination.</text>
</comment>
<dbReference type="SMART" id="SM00184">
    <property type="entry name" value="RING"/>
    <property type="match status" value="1"/>
</dbReference>
<keyword evidence="13 16" id="KW-0472">Membrane</keyword>
<dbReference type="PANTHER" id="PTHR46539:SF1">
    <property type="entry name" value="E3 UBIQUITIN-PROTEIN LIGASE ATL42"/>
    <property type="match status" value="1"/>
</dbReference>
<evidence type="ECO:0000256" key="12">
    <source>
        <dbReference type="ARBA" id="ARBA00022989"/>
    </source>
</evidence>